<feature type="region of interest" description="Disordered" evidence="5">
    <location>
        <begin position="91"/>
        <end position="154"/>
    </location>
</feature>
<feature type="compositionally biased region" description="Pro residues" evidence="5">
    <location>
        <begin position="1400"/>
        <end position="1428"/>
    </location>
</feature>
<feature type="compositionally biased region" description="Basic and acidic residues" evidence="5">
    <location>
        <begin position="120"/>
        <end position="154"/>
    </location>
</feature>
<dbReference type="InterPro" id="IPR045863">
    <property type="entry name" value="CorA_TM1_TM2"/>
</dbReference>
<feature type="compositionally biased region" description="Pro residues" evidence="5">
    <location>
        <begin position="193"/>
        <end position="204"/>
    </location>
</feature>
<accession>A0A9P4QW79</accession>
<name>A0A9P4QW79_9PLEO</name>
<feature type="region of interest" description="Disordered" evidence="5">
    <location>
        <begin position="275"/>
        <end position="298"/>
    </location>
</feature>
<protein>
    <submittedName>
        <fullName evidence="7">Uncharacterized protein</fullName>
    </submittedName>
</protein>
<feature type="transmembrane region" description="Helical" evidence="6">
    <location>
        <begin position="1203"/>
        <end position="1228"/>
    </location>
</feature>
<dbReference type="Gene3D" id="1.20.58.340">
    <property type="entry name" value="Magnesium transport protein CorA, transmembrane region"/>
    <property type="match status" value="1"/>
</dbReference>
<dbReference type="PANTHER" id="PTHR46494:SF1">
    <property type="entry name" value="CORA FAMILY METAL ION TRANSPORTER (EUROFUNG)"/>
    <property type="match status" value="1"/>
</dbReference>
<comment type="subcellular location">
    <subcellularLocation>
        <location evidence="1">Cell membrane</location>
        <topology evidence="1">Multi-pass membrane protein</topology>
    </subcellularLocation>
</comment>
<evidence type="ECO:0000256" key="6">
    <source>
        <dbReference type="SAM" id="Phobius"/>
    </source>
</evidence>
<comment type="caution">
    <text evidence="7">The sequence shown here is derived from an EMBL/GenBank/DDBJ whole genome shotgun (WGS) entry which is preliminary data.</text>
</comment>
<keyword evidence="4 6" id="KW-0472">Membrane</keyword>
<feature type="compositionally biased region" description="Acidic residues" evidence="5">
    <location>
        <begin position="222"/>
        <end position="241"/>
    </location>
</feature>
<evidence type="ECO:0000313" key="7">
    <source>
        <dbReference type="EMBL" id="KAF2733595.1"/>
    </source>
</evidence>
<feature type="region of interest" description="Disordered" evidence="5">
    <location>
        <begin position="166"/>
        <end position="257"/>
    </location>
</feature>
<proteinExistence type="predicted"/>
<organism evidence="7 8">
    <name type="scientific">Polyplosphaeria fusca</name>
    <dbReference type="NCBI Taxonomy" id="682080"/>
    <lineage>
        <taxon>Eukaryota</taxon>
        <taxon>Fungi</taxon>
        <taxon>Dikarya</taxon>
        <taxon>Ascomycota</taxon>
        <taxon>Pezizomycotina</taxon>
        <taxon>Dothideomycetes</taxon>
        <taxon>Pleosporomycetidae</taxon>
        <taxon>Pleosporales</taxon>
        <taxon>Tetraplosphaeriaceae</taxon>
        <taxon>Polyplosphaeria</taxon>
    </lineage>
</organism>
<keyword evidence="2 6" id="KW-0812">Transmembrane</keyword>
<dbReference type="Pfam" id="PF01544">
    <property type="entry name" value="CorA"/>
    <property type="match status" value="1"/>
</dbReference>
<reference evidence="7" key="1">
    <citation type="journal article" date="2020" name="Stud. Mycol.">
        <title>101 Dothideomycetes genomes: a test case for predicting lifestyles and emergence of pathogens.</title>
        <authorList>
            <person name="Haridas S."/>
            <person name="Albert R."/>
            <person name="Binder M."/>
            <person name="Bloem J."/>
            <person name="Labutti K."/>
            <person name="Salamov A."/>
            <person name="Andreopoulos B."/>
            <person name="Baker S."/>
            <person name="Barry K."/>
            <person name="Bills G."/>
            <person name="Bluhm B."/>
            <person name="Cannon C."/>
            <person name="Castanera R."/>
            <person name="Culley D."/>
            <person name="Daum C."/>
            <person name="Ezra D."/>
            <person name="Gonzalez J."/>
            <person name="Henrissat B."/>
            <person name="Kuo A."/>
            <person name="Liang C."/>
            <person name="Lipzen A."/>
            <person name="Lutzoni F."/>
            <person name="Magnuson J."/>
            <person name="Mondo S."/>
            <person name="Nolan M."/>
            <person name="Ohm R."/>
            <person name="Pangilinan J."/>
            <person name="Park H.-J."/>
            <person name="Ramirez L."/>
            <person name="Alfaro M."/>
            <person name="Sun H."/>
            <person name="Tritt A."/>
            <person name="Yoshinaga Y."/>
            <person name="Zwiers L.-H."/>
            <person name="Turgeon B."/>
            <person name="Goodwin S."/>
            <person name="Spatafora J."/>
            <person name="Crous P."/>
            <person name="Grigoriev I."/>
        </authorList>
    </citation>
    <scope>NUCLEOTIDE SEQUENCE</scope>
    <source>
        <strain evidence="7">CBS 125425</strain>
    </source>
</reference>
<feature type="compositionally biased region" description="Polar residues" evidence="5">
    <location>
        <begin position="1383"/>
        <end position="1397"/>
    </location>
</feature>
<dbReference type="PANTHER" id="PTHR46494">
    <property type="entry name" value="CORA FAMILY METAL ION TRANSPORTER (EUROFUNG)"/>
    <property type="match status" value="1"/>
</dbReference>
<evidence type="ECO:0000256" key="1">
    <source>
        <dbReference type="ARBA" id="ARBA00004651"/>
    </source>
</evidence>
<dbReference type="GO" id="GO:0005886">
    <property type="term" value="C:plasma membrane"/>
    <property type="evidence" value="ECO:0007669"/>
    <property type="project" value="UniProtKB-SubCell"/>
</dbReference>
<evidence type="ECO:0000256" key="3">
    <source>
        <dbReference type="ARBA" id="ARBA00022989"/>
    </source>
</evidence>
<keyword evidence="3 6" id="KW-1133">Transmembrane helix</keyword>
<feature type="compositionally biased region" description="Basic and acidic residues" evidence="5">
    <location>
        <begin position="1599"/>
        <end position="1628"/>
    </location>
</feature>
<evidence type="ECO:0000256" key="2">
    <source>
        <dbReference type="ARBA" id="ARBA00022692"/>
    </source>
</evidence>
<feature type="compositionally biased region" description="Basic and acidic residues" evidence="5">
    <location>
        <begin position="166"/>
        <end position="179"/>
    </location>
</feature>
<evidence type="ECO:0000256" key="4">
    <source>
        <dbReference type="ARBA" id="ARBA00023136"/>
    </source>
</evidence>
<dbReference type="GO" id="GO:0050897">
    <property type="term" value="F:cobalt ion binding"/>
    <property type="evidence" value="ECO:0007669"/>
    <property type="project" value="TreeGrafter"/>
</dbReference>
<feature type="region of interest" description="Disordered" evidence="5">
    <location>
        <begin position="1372"/>
        <end position="1434"/>
    </location>
</feature>
<dbReference type="Proteomes" id="UP000799444">
    <property type="component" value="Unassembled WGS sequence"/>
</dbReference>
<keyword evidence="8" id="KW-1185">Reference proteome</keyword>
<dbReference type="GO" id="GO:0000287">
    <property type="term" value="F:magnesium ion binding"/>
    <property type="evidence" value="ECO:0007669"/>
    <property type="project" value="TreeGrafter"/>
</dbReference>
<evidence type="ECO:0000256" key="5">
    <source>
        <dbReference type="SAM" id="MobiDB-lite"/>
    </source>
</evidence>
<gene>
    <name evidence="7" type="ORF">EJ04DRAFT_269026</name>
</gene>
<dbReference type="InterPro" id="IPR002523">
    <property type="entry name" value="MgTranspt_CorA/ZnTranspt_ZntB"/>
</dbReference>
<feature type="compositionally biased region" description="Basic and acidic residues" evidence="5">
    <location>
        <begin position="50"/>
        <end position="68"/>
    </location>
</feature>
<sequence>MTTTAGVIILPSVWDSAVIPGITVHLSFWSKPSAHAVLEKETAGPVVLHEPSRSRRSPSPEDHAVLTSKPEHVRAPPVVSFADTVKGRSWPRHVESSYPPVRRSDTGDSKSSFEMPIRIRRSETEDSKSSFEKPNRIRRSETEDSDIIIRRRPDIRGNQAEIDVRRAGRSRRDTIYRDDVSEEEIEDIRRDFPPPPPRPQPQPQPRSRSRSRSRSPSLPTRDDEEDDDAVIELDTDDEDVQSEQPPPPPPQPRHVAPAKDLEGNRLSFLVNTKWGPASSQQRPSKELVGSGENIGKAKRPHLRDMSTDIYRILKTVTVPTELRMTIQVHTLPLPESSPYSSNVSVRWTHLYADQLDFAQFKTACLNVSGLSERLKRLVAKTLEKVERERLRPSIDGMFIEPGTVLRGDEMERKDAQSVVFSCIPYLDLQPAPKLVTGSTEGLHPPLTLMQSYYPYHPVREKDMEQAVRKLNHGVPNSILYAPLMWLINIGTEAIVTAGYRPLHDDMVKSIEMVETDVKPLISPASPRLTDNQSNNQVTSIRLTDWDGRILLYSLEECKTFFEFEQKLRELKISSTARSEDFNLIWKHGKDSEPATPENWLDIIETKNSLFIELGFMEGGEKVESNKERTSLSDSPQTLVPPFFVWPSPETIQDKKVEDSTITTAENSGKGLSESQQFGFILPPTQRSMQYLEEVERALMASTNYYEDSGDIVDEEFTSTKYYQSLPQDTFEHVRDSFTLLIQNNTTFGKGTQPRSRHQIIVESQVPRITSLTTGLIDTVYATLKLFVSDVDNNTMLRRIWGAMINTGRIVSEVQKRGFLRPDPQEWTDPQWHADEPGRRKWAVRCPSASLHDGKYLMSPESNIELGQSIGKCATCAKRRWRGYSDPHAALAHMEKHAVKLSSSGKLNMSTKDPSLKDWIRNDEQELIEETNAGLLAILTQASKDAHALLKHIKELADGVRSPDGQRSNIYTFPNHMLRLLRMLISFYLAVERSLHFTEQLCSAHDIDASDWQKPGSERGLQVLKRFVDGTNDAIQATRRDLCQMTRTKTTDGWRERLSLGPHYLCGWFMRRLLVRPIETGMTVGDLYRDYLSDLRYQVNNRPSKRLLRSLNSLREEVQALARVNRWQLKLITSFCAVLNNATYEIDDPVRRSQFLEERALLLSCLDNLSDAAEDYDDIIRECGPLAENTKQSTEINEEDHGKAIFVFTVVTVIFLPLSFVTSFLGMNTSDLREMDNTQSLFWEIAIPVTAVTMLTIVITAYNGDVIRDRLSHYFRVFTRKQDGRDLTRDISAAQRRRASKITDSSSISDYKSIANEAEYQPPRTMFQPEADPYAKGRLAAFGLQDTQFQSTIKPDYIHKTAAESTYEPVPSYFSRLSAPEPRSGSNTVAEPQSTHTIPMSFPPPPPPPPLPSHSAPPRPPPPPPPPPTQMEMPNYPKVHKLAVDERTLTHFAIPWEYDTQNPSYRVLLVDAASLEMSALYTHTAELKNARRRRHREPPRDYWDKEDEWYTRPLGARHVRASPHQHRTADYWDDEDEWYVMPSRDYGSGGPRHVRPSQHRDRRRDYWDEDEWYTRPSRSYSYENRERNRGGPMRRGSFLNRDRDREWSGRGDVYGERERRPYGGRRDEE</sequence>
<dbReference type="OrthoDB" id="5430750at2759"/>
<dbReference type="EMBL" id="ML996159">
    <property type="protein sequence ID" value="KAF2733595.1"/>
    <property type="molecule type" value="Genomic_DNA"/>
</dbReference>
<feature type="region of interest" description="Disordered" evidence="5">
    <location>
        <begin position="1580"/>
        <end position="1628"/>
    </location>
</feature>
<feature type="transmembrane region" description="Helical" evidence="6">
    <location>
        <begin position="1240"/>
        <end position="1261"/>
    </location>
</feature>
<dbReference type="GO" id="GO:0015087">
    <property type="term" value="F:cobalt ion transmembrane transporter activity"/>
    <property type="evidence" value="ECO:0007669"/>
    <property type="project" value="TreeGrafter"/>
</dbReference>
<evidence type="ECO:0000313" key="8">
    <source>
        <dbReference type="Proteomes" id="UP000799444"/>
    </source>
</evidence>
<feature type="region of interest" description="Disordered" evidence="5">
    <location>
        <begin position="42"/>
        <end position="68"/>
    </location>
</feature>
<dbReference type="SUPFAM" id="SSF144083">
    <property type="entry name" value="Magnesium transport protein CorA, transmembrane region"/>
    <property type="match status" value="1"/>
</dbReference>
<dbReference type="GO" id="GO:0015095">
    <property type="term" value="F:magnesium ion transmembrane transporter activity"/>
    <property type="evidence" value="ECO:0007669"/>
    <property type="project" value="TreeGrafter"/>
</dbReference>